<comment type="caution">
    <text evidence="1">The sequence shown here is derived from an EMBL/GenBank/DDBJ whole genome shotgun (WGS) entry which is preliminary data.</text>
</comment>
<reference evidence="1 2" key="1">
    <citation type="journal article" date="2024" name="bioRxiv">
        <title>A reference genome for Trichogramma kaykai: A tiny desert-dwelling parasitoid wasp with competing sex-ratio distorters.</title>
        <authorList>
            <person name="Culotta J."/>
            <person name="Lindsey A.R."/>
        </authorList>
    </citation>
    <scope>NUCLEOTIDE SEQUENCE [LARGE SCALE GENOMIC DNA]</scope>
    <source>
        <strain evidence="1 2">KSX58</strain>
    </source>
</reference>
<gene>
    <name evidence="1" type="ORF">TKK_002217</name>
</gene>
<proteinExistence type="predicted"/>
<evidence type="ECO:0000313" key="2">
    <source>
        <dbReference type="Proteomes" id="UP001627154"/>
    </source>
</evidence>
<dbReference type="Pfam" id="PF16037">
    <property type="entry name" value="DUF4790"/>
    <property type="match status" value="1"/>
</dbReference>
<dbReference type="Proteomes" id="UP001627154">
    <property type="component" value="Unassembled WGS sequence"/>
</dbReference>
<keyword evidence="2" id="KW-1185">Reference proteome</keyword>
<evidence type="ECO:0000313" key="1">
    <source>
        <dbReference type="EMBL" id="KAL3405172.1"/>
    </source>
</evidence>
<name>A0ABD2XIN5_9HYME</name>
<protein>
    <submittedName>
        <fullName evidence="1">Uncharacterized protein</fullName>
    </submittedName>
</protein>
<dbReference type="InterPro" id="IPR032004">
    <property type="entry name" value="DUF4790"/>
</dbReference>
<dbReference type="AlphaFoldDB" id="A0ABD2XIN5"/>
<organism evidence="1 2">
    <name type="scientific">Trichogramma kaykai</name>
    <dbReference type="NCBI Taxonomy" id="54128"/>
    <lineage>
        <taxon>Eukaryota</taxon>
        <taxon>Metazoa</taxon>
        <taxon>Ecdysozoa</taxon>
        <taxon>Arthropoda</taxon>
        <taxon>Hexapoda</taxon>
        <taxon>Insecta</taxon>
        <taxon>Pterygota</taxon>
        <taxon>Neoptera</taxon>
        <taxon>Endopterygota</taxon>
        <taxon>Hymenoptera</taxon>
        <taxon>Apocrita</taxon>
        <taxon>Proctotrupomorpha</taxon>
        <taxon>Chalcidoidea</taxon>
        <taxon>Trichogrammatidae</taxon>
        <taxon>Trichogramma</taxon>
    </lineage>
</organism>
<dbReference type="EMBL" id="JBJJXI010000021">
    <property type="protein sequence ID" value="KAL3405172.1"/>
    <property type="molecule type" value="Genomic_DNA"/>
</dbReference>
<accession>A0ABD2XIN5</accession>
<sequence length="82" mass="9570">MSEVVSKKKIRPKNELSATSLNPSYSGLRSLLYDNVCRRRLRAKKKMYAAQFTHELNHMVAMKKQAFEGIRLELLFIINDNQ</sequence>